<dbReference type="Proteomes" id="UP000694562">
    <property type="component" value="Unplaced"/>
</dbReference>
<evidence type="ECO:0000313" key="3">
    <source>
        <dbReference type="Proteomes" id="UP000694562"/>
    </source>
</evidence>
<protein>
    <submittedName>
        <fullName evidence="2">Uncharacterized protein</fullName>
    </submittedName>
</protein>
<feature type="compositionally biased region" description="Low complexity" evidence="1">
    <location>
        <begin position="30"/>
        <end position="45"/>
    </location>
</feature>
<evidence type="ECO:0000256" key="1">
    <source>
        <dbReference type="SAM" id="MobiDB-lite"/>
    </source>
</evidence>
<reference evidence="2" key="1">
    <citation type="submission" date="2025-08" db="UniProtKB">
        <authorList>
            <consortium name="Ensembl"/>
        </authorList>
    </citation>
    <scope>IDENTIFICATION</scope>
</reference>
<proteinExistence type="predicted"/>
<accession>A0A8C4UA13</accession>
<feature type="region of interest" description="Disordered" evidence="1">
    <location>
        <begin position="24"/>
        <end position="45"/>
    </location>
</feature>
<keyword evidence="3" id="KW-1185">Reference proteome</keyword>
<sequence>VTVQQLGPVSPPTNQVSTACNQVSPSLQRSMNASSLSASPSDTRS</sequence>
<organism evidence="2 3">
    <name type="scientific">Falco tinnunculus</name>
    <name type="common">Common kestrel</name>
    <dbReference type="NCBI Taxonomy" id="100819"/>
    <lineage>
        <taxon>Eukaryota</taxon>
        <taxon>Metazoa</taxon>
        <taxon>Chordata</taxon>
        <taxon>Craniata</taxon>
        <taxon>Vertebrata</taxon>
        <taxon>Euteleostomi</taxon>
        <taxon>Archelosauria</taxon>
        <taxon>Archosauria</taxon>
        <taxon>Dinosauria</taxon>
        <taxon>Saurischia</taxon>
        <taxon>Theropoda</taxon>
        <taxon>Coelurosauria</taxon>
        <taxon>Aves</taxon>
        <taxon>Neognathae</taxon>
        <taxon>Neoaves</taxon>
        <taxon>Telluraves</taxon>
        <taxon>Australaves</taxon>
        <taxon>Falconiformes</taxon>
        <taxon>Falconidae</taxon>
        <taxon>Falco</taxon>
    </lineage>
</organism>
<reference evidence="2" key="2">
    <citation type="submission" date="2025-09" db="UniProtKB">
        <authorList>
            <consortium name="Ensembl"/>
        </authorList>
    </citation>
    <scope>IDENTIFICATION</scope>
</reference>
<evidence type="ECO:0000313" key="2">
    <source>
        <dbReference type="Ensembl" id="ENSFTIP00000008708.1"/>
    </source>
</evidence>
<dbReference type="AlphaFoldDB" id="A0A8C4UA13"/>
<name>A0A8C4UA13_FALTI</name>
<dbReference type="Ensembl" id="ENSFTIT00000009094.1">
    <property type="protein sequence ID" value="ENSFTIP00000008708.1"/>
    <property type="gene ID" value="ENSFTIG00000005904.1"/>
</dbReference>